<evidence type="ECO:0000313" key="1">
    <source>
        <dbReference type="EMBL" id="CAK5056002.1"/>
    </source>
</evidence>
<dbReference type="EMBL" id="CAVMJV010000016">
    <property type="protein sequence ID" value="CAK5056002.1"/>
    <property type="molecule type" value="Genomic_DNA"/>
</dbReference>
<proteinExistence type="predicted"/>
<sequence>MFISSLNLFLIILISIISGQQLNNKPQQKIPEIDPNHFQPSLIPCYQNNNPNFPQKCLPHFINVVYNLNFEVTNTCGIYSPTNFCMQTGHRLNKYCDVCDINIPQKAHLPKYLTGYF</sequence>
<name>A0ACB0YPJ5_MELEN</name>
<organism evidence="1 2">
    <name type="scientific">Meloidogyne enterolobii</name>
    <name type="common">Root-knot nematode worm</name>
    <name type="synonym">Meloidogyne mayaguensis</name>
    <dbReference type="NCBI Taxonomy" id="390850"/>
    <lineage>
        <taxon>Eukaryota</taxon>
        <taxon>Metazoa</taxon>
        <taxon>Ecdysozoa</taxon>
        <taxon>Nematoda</taxon>
        <taxon>Chromadorea</taxon>
        <taxon>Rhabditida</taxon>
        <taxon>Tylenchina</taxon>
        <taxon>Tylenchomorpha</taxon>
        <taxon>Tylenchoidea</taxon>
        <taxon>Meloidogynidae</taxon>
        <taxon>Meloidogyninae</taxon>
        <taxon>Meloidogyne</taxon>
    </lineage>
</organism>
<keyword evidence="2" id="KW-1185">Reference proteome</keyword>
<comment type="caution">
    <text evidence="1">The sequence shown here is derived from an EMBL/GenBank/DDBJ whole genome shotgun (WGS) entry which is preliminary data.</text>
</comment>
<reference evidence="1" key="1">
    <citation type="submission" date="2023-11" db="EMBL/GenBank/DDBJ databases">
        <authorList>
            <person name="Poullet M."/>
        </authorList>
    </citation>
    <scope>NUCLEOTIDE SEQUENCE</scope>
    <source>
        <strain evidence="1">E1834</strain>
    </source>
</reference>
<gene>
    <name evidence="1" type="ORF">MENTE1834_LOCUS14789</name>
</gene>
<protein>
    <submittedName>
        <fullName evidence="1">Uncharacterized protein</fullName>
    </submittedName>
</protein>
<accession>A0ACB0YPJ5</accession>
<dbReference type="Proteomes" id="UP001497535">
    <property type="component" value="Unassembled WGS sequence"/>
</dbReference>
<evidence type="ECO:0000313" key="2">
    <source>
        <dbReference type="Proteomes" id="UP001497535"/>
    </source>
</evidence>